<keyword evidence="2" id="KW-1185">Reference proteome</keyword>
<dbReference type="RefSeq" id="WP_237247663.1">
    <property type="nucleotide sequence ID" value="NZ_AP023423.1"/>
</dbReference>
<dbReference type="KEGG" id="seme:MIZ01_0241"/>
<dbReference type="AlphaFoldDB" id="A0AAN2BXU0"/>
<dbReference type="InterPro" id="IPR004260">
    <property type="entry name" value="Pyr-dimer_DNA_glycosylase"/>
</dbReference>
<dbReference type="Pfam" id="PF03013">
    <property type="entry name" value="Pyr_excise"/>
    <property type="match status" value="1"/>
</dbReference>
<accession>A0AAN2BXU0</accession>
<gene>
    <name evidence="1" type="ORF">MIZ01_0241</name>
</gene>
<reference evidence="1 2" key="1">
    <citation type="journal article" date="2022" name="Int. J. Syst. Evol. Microbiol.">
        <title>&lt;i&gt;Sideroxyarcus emersonii&lt;/i&gt; gen. nov. sp. nov., a neutrophilic, microaerobic iron- and thiosulfate-oxidizing bacterium isolated from iron-rich wetland sediment.</title>
        <authorList>
            <person name="Kato S."/>
            <person name="Itoh T."/>
            <person name="Iino T."/>
            <person name="Ohkuma M."/>
        </authorList>
    </citation>
    <scope>NUCLEOTIDE SEQUENCE [LARGE SCALE GENOMIC DNA]</scope>
    <source>
        <strain evidence="1 2">MIZ01</strain>
    </source>
</reference>
<evidence type="ECO:0000313" key="1">
    <source>
        <dbReference type="EMBL" id="BCK86484.1"/>
    </source>
</evidence>
<evidence type="ECO:0008006" key="3">
    <source>
        <dbReference type="Google" id="ProtNLM"/>
    </source>
</evidence>
<organism evidence="1 2">
    <name type="scientific">Sideroxyarcus emersonii</name>
    <dbReference type="NCBI Taxonomy" id="2764705"/>
    <lineage>
        <taxon>Bacteria</taxon>
        <taxon>Pseudomonadati</taxon>
        <taxon>Pseudomonadota</taxon>
        <taxon>Betaproteobacteria</taxon>
        <taxon>Nitrosomonadales</taxon>
        <taxon>Gallionellaceae</taxon>
        <taxon>Sideroxyarcus</taxon>
    </lineage>
</organism>
<name>A0AAN2BXU0_9PROT</name>
<evidence type="ECO:0000313" key="2">
    <source>
        <dbReference type="Proteomes" id="UP001320326"/>
    </source>
</evidence>
<protein>
    <recommendedName>
        <fullName evidence="3">DNA lyase</fullName>
    </recommendedName>
</protein>
<dbReference type="Proteomes" id="UP001320326">
    <property type="component" value="Chromosome"/>
</dbReference>
<dbReference type="EMBL" id="AP023423">
    <property type="protein sequence ID" value="BCK86484.1"/>
    <property type="molecule type" value="Genomic_DNA"/>
</dbReference>
<sequence length="142" mass="15580">MRLWSLHPQYLDAKGLVALWREGLLAQKVLAGNTRGYRNHPQLHRFKACGDPAAAIAAYLAEVQREAARRGYRFDAGKIAPHGAAKQIKVTTGQLAYELAHLKAKLDVRDPAACARLPQPEAALVHPSFRVVPGGIEAWEVV</sequence>
<proteinExistence type="predicted"/>